<comment type="caution">
    <text evidence="2">The sequence shown here is derived from an EMBL/GenBank/DDBJ whole genome shotgun (WGS) entry which is preliminary data.</text>
</comment>
<dbReference type="EMBL" id="LSYV01000005">
    <property type="protein sequence ID" value="KXZ54524.1"/>
    <property type="molecule type" value="Genomic_DNA"/>
</dbReference>
<dbReference type="PROSITE" id="PS50004">
    <property type="entry name" value="C2"/>
    <property type="match status" value="1"/>
</dbReference>
<name>A0A150GXI0_GONPE</name>
<dbReference type="AlphaFoldDB" id="A0A150GXI0"/>
<dbReference type="InterPro" id="IPR035892">
    <property type="entry name" value="C2_domain_sf"/>
</dbReference>
<dbReference type="Proteomes" id="UP000075714">
    <property type="component" value="Unassembled WGS sequence"/>
</dbReference>
<evidence type="ECO:0000313" key="2">
    <source>
        <dbReference type="EMBL" id="KXZ54524.1"/>
    </source>
</evidence>
<dbReference type="STRING" id="33097.A0A150GXI0"/>
<dbReference type="Pfam" id="PF00168">
    <property type="entry name" value="C2"/>
    <property type="match status" value="1"/>
</dbReference>
<dbReference type="SMART" id="SM00239">
    <property type="entry name" value="C2"/>
    <property type="match status" value="1"/>
</dbReference>
<sequence>MEGPGELTVSLIGGENLKDCDWIGQQDPYVILRCGKQQYRSNTHIGGGINPIWNQVFVFKVKDEHELKLVVWDQDDLKTDDCIGKATVDLSAVRAMSPRPLDLKLPLKRPLTKRQHGFLRLSLSFLADGAAPAGSQHPLSSVSSFAPSQYGAPYRAASAATTVPDGHGGLRVSSSGISMHEESAGAHGAGPCSAKTRDEAIVPPIAGNVPNISPWPEPTWTELQSFPCHNR</sequence>
<dbReference type="PANTHER" id="PTHR47052:SF3">
    <property type="entry name" value="INGRESSION PROTEIN 1"/>
    <property type="match status" value="1"/>
</dbReference>
<organism evidence="2 3">
    <name type="scientific">Gonium pectorale</name>
    <name type="common">Green alga</name>
    <dbReference type="NCBI Taxonomy" id="33097"/>
    <lineage>
        <taxon>Eukaryota</taxon>
        <taxon>Viridiplantae</taxon>
        <taxon>Chlorophyta</taxon>
        <taxon>core chlorophytes</taxon>
        <taxon>Chlorophyceae</taxon>
        <taxon>CS clade</taxon>
        <taxon>Chlamydomonadales</taxon>
        <taxon>Volvocaceae</taxon>
        <taxon>Gonium</taxon>
    </lineage>
</organism>
<accession>A0A150GXI0</accession>
<dbReference type="InterPro" id="IPR052981">
    <property type="entry name" value="Ingression_C2_domain"/>
</dbReference>
<dbReference type="PANTHER" id="PTHR47052">
    <property type="entry name" value="CONSERVED SERINE PROLINE-RICH PROTEIN (AFU_ORTHOLOGUE AFUA_2G01790)"/>
    <property type="match status" value="1"/>
</dbReference>
<gene>
    <name evidence="2" type="ORF">GPECTOR_4g589</name>
</gene>
<dbReference type="OrthoDB" id="419768at2759"/>
<dbReference type="InterPro" id="IPR000008">
    <property type="entry name" value="C2_dom"/>
</dbReference>
<dbReference type="SUPFAM" id="SSF49562">
    <property type="entry name" value="C2 domain (Calcium/lipid-binding domain, CaLB)"/>
    <property type="match status" value="1"/>
</dbReference>
<evidence type="ECO:0000259" key="1">
    <source>
        <dbReference type="PROSITE" id="PS50004"/>
    </source>
</evidence>
<protein>
    <recommendedName>
        <fullName evidence="1">C2 domain-containing protein</fullName>
    </recommendedName>
</protein>
<reference evidence="3" key="1">
    <citation type="journal article" date="2016" name="Nat. Commun.">
        <title>The Gonium pectorale genome demonstrates co-option of cell cycle regulation during the evolution of multicellularity.</title>
        <authorList>
            <person name="Hanschen E.R."/>
            <person name="Marriage T.N."/>
            <person name="Ferris P.J."/>
            <person name="Hamaji T."/>
            <person name="Toyoda A."/>
            <person name="Fujiyama A."/>
            <person name="Neme R."/>
            <person name="Noguchi H."/>
            <person name="Minakuchi Y."/>
            <person name="Suzuki M."/>
            <person name="Kawai-Toyooka H."/>
            <person name="Smith D.R."/>
            <person name="Sparks H."/>
            <person name="Anderson J."/>
            <person name="Bakaric R."/>
            <person name="Luria V."/>
            <person name="Karger A."/>
            <person name="Kirschner M.W."/>
            <person name="Durand P.M."/>
            <person name="Michod R.E."/>
            <person name="Nozaki H."/>
            <person name="Olson B.J."/>
        </authorList>
    </citation>
    <scope>NUCLEOTIDE SEQUENCE [LARGE SCALE GENOMIC DNA]</scope>
    <source>
        <strain evidence="3">NIES-2863</strain>
    </source>
</reference>
<keyword evidence="3" id="KW-1185">Reference proteome</keyword>
<dbReference type="Gene3D" id="2.60.40.150">
    <property type="entry name" value="C2 domain"/>
    <property type="match status" value="1"/>
</dbReference>
<feature type="domain" description="C2" evidence="1">
    <location>
        <begin position="1"/>
        <end position="103"/>
    </location>
</feature>
<proteinExistence type="predicted"/>
<evidence type="ECO:0000313" key="3">
    <source>
        <dbReference type="Proteomes" id="UP000075714"/>
    </source>
</evidence>